<comment type="caution">
    <text evidence="1">The sequence shown here is derived from an EMBL/GenBank/DDBJ whole genome shotgun (WGS) entry which is preliminary data.</text>
</comment>
<dbReference type="AlphaFoldDB" id="A0A918E4P8"/>
<dbReference type="RefSeq" id="WP_189139578.1">
    <property type="nucleotide sequence ID" value="NZ_BMNK01000005.1"/>
</dbReference>
<organism evidence="1 2">
    <name type="scientific">Nonomuraea glycinis</name>
    <dbReference type="NCBI Taxonomy" id="2047744"/>
    <lineage>
        <taxon>Bacteria</taxon>
        <taxon>Bacillati</taxon>
        <taxon>Actinomycetota</taxon>
        <taxon>Actinomycetes</taxon>
        <taxon>Streptosporangiales</taxon>
        <taxon>Streptosporangiaceae</taxon>
        <taxon>Nonomuraea</taxon>
    </lineage>
</organism>
<sequence>MSPEIGPWPGPDYTAGANGSGIDGFEIDRRGVRAVSGKLIELAHDGLDTPLHTYAQLPVGFPWKFPHELARCLYSAGLSASVFWNDLNAEIGTAGVLIERACTRYDLVDNPLLGDMPFMEAGSGGVRPPDRLGERPAIHWNGPSGFYPNGTDPLPSVVDDGVEWQSAETAMTSFHRPSADWEEGIPTFLDLLVGSLVELANTLPLRAQDLHDAPWRGEAAALTQRALRQVYDNMIYLATWADTLDTACKRFLEVVDWYTKNFYETVDPNRPYWDELLDLGTTADSRTRTFLRTANPLFLEVLDMIPPPITENLPGLMVVDEDLKSLRSTIEDRKEYDSAALNRYDGRQWLEESEKLLQGREAAERTYG</sequence>
<dbReference type="EMBL" id="BMNK01000005">
    <property type="protein sequence ID" value="GGP07175.1"/>
    <property type="molecule type" value="Genomic_DNA"/>
</dbReference>
<proteinExistence type="predicted"/>
<evidence type="ECO:0000313" key="1">
    <source>
        <dbReference type="EMBL" id="GGP07175.1"/>
    </source>
</evidence>
<evidence type="ECO:0000313" key="2">
    <source>
        <dbReference type="Proteomes" id="UP000660745"/>
    </source>
</evidence>
<reference evidence="1" key="1">
    <citation type="journal article" date="2014" name="Int. J. Syst. Evol. Microbiol.">
        <title>Complete genome sequence of Corynebacterium casei LMG S-19264T (=DSM 44701T), isolated from a smear-ripened cheese.</title>
        <authorList>
            <consortium name="US DOE Joint Genome Institute (JGI-PGF)"/>
            <person name="Walter F."/>
            <person name="Albersmeier A."/>
            <person name="Kalinowski J."/>
            <person name="Ruckert C."/>
        </authorList>
    </citation>
    <scope>NUCLEOTIDE SEQUENCE</scope>
    <source>
        <strain evidence="1">CGMCC 4.7430</strain>
    </source>
</reference>
<reference evidence="1" key="2">
    <citation type="submission" date="2020-09" db="EMBL/GenBank/DDBJ databases">
        <authorList>
            <person name="Sun Q."/>
            <person name="Zhou Y."/>
        </authorList>
    </citation>
    <scope>NUCLEOTIDE SEQUENCE</scope>
    <source>
        <strain evidence="1">CGMCC 4.7430</strain>
    </source>
</reference>
<gene>
    <name evidence="1" type="ORF">GCM10012278_33900</name>
</gene>
<protein>
    <submittedName>
        <fullName evidence="1">Uncharacterized protein</fullName>
    </submittedName>
</protein>
<accession>A0A918E4P8</accession>
<dbReference type="Proteomes" id="UP000660745">
    <property type="component" value="Unassembled WGS sequence"/>
</dbReference>
<name>A0A918E4P8_9ACTN</name>
<keyword evidence="2" id="KW-1185">Reference proteome</keyword>